<keyword evidence="5 8" id="KW-1015">Disulfide bond</keyword>
<feature type="disulfide bond" evidence="8">
    <location>
        <begin position="718"/>
        <end position="727"/>
    </location>
</feature>
<evidence type="ECO:0000256" key="9">
    <source>
        <dbReference type="SAM" id="Coils"/>
    </source>
</evidence>
<evidence type="ECO:0000256" key="1">
    <source>
        <dbReference type="ARBA" id="ARBA00004302"/>
    </source>
</evidence>
<accession>A0ABN7SL09</accession>
<dbReference type="EMBL" id="OU015566">
    <property type="protein sequence ID" value="CAG5103522.1"/>
    <property type="molecule type" value="Genomic_DNA"/>
</dbReference>
<dbReference type="Gene3D" id="1.10.287.950">
    <property type="entry name" value="Methyl-accepting chemotaxis protein"/>
    <property type="match status" value="1"/>
</dbReference>
<keyword evidence="4" id="KW-0964">Secreted</keyword>
<feature type="domain" description="Laminin EGF-like" evidence="11">
    <location>
        <begin position="964"/>
        <end position="1010"/>
    </location>
</feature>
<dbReference type="InterPro" id="IPR000034">
    <property type="entry name" value="Laminin_IV"/>
</dbReference>
<feature type="disulfide bond" evidence="8">
    <location>
        <begin position="373"/>
        <end position="385"/>
    </location>
</feature>
<organism evidence="13 14">
    <name type="scientific">Oikopleura dioica</name>
    <name type="common">Tunicate</name>
    <dbReference type="NCBI Taxonomy" id="34765"/>
    <lineage>
        <taxon>Eukaryota</taxon>
        <taxon>Metazoa</taxon>
        <taxon>Chordata</taxon>
        <taxon>Tunicata</taxon>
        <taxon>Appendicularia</taxon>
        <taxon>Copelata</taxon>
        <taxon>Oikopleuridae</taxon>
        <taxon>Oikopleura</taxon>
    </lineage>
</organism>
<dbReference type="SMART" id="SM00181">
    <property type="entry name" value="EGF"/>
    <property type="match status" value="7"/>
</dbReference>
<evidence type="ECO:0000256" key="2">
    <source>
        <dbReference type="ARBA" id="ARBA00022729"/>
    </source>
</evidence>
<gene>
    <name evidence="13" type="ORF">OKIOD_LOCUS9574</name>
</gene>
<feature type="disulfide bond" evidence="8">
    <location>
        <begin position="345"/>
        <end position="354"/>
    </location>
</feature>
<dbReference type="SUPFAM" id="SSF58104">
    <property type="entry name" value="Methyl-accepting chemotaxis protein (MCP) signaling domain"/>
    <property type="match status" value="1"/>
</dbReference>
<feature type="disulfide bond" evidence="8">
    <location>
        <begin position="984"/>
        <end position="993"/>
    </location>
</feature>
<feature type="disulfide bond" evidence="8">
    <location>
        <begin position="443"/>
        <end position="452"/>
    </location>
</feature>
<keyword evidence="4" id="KW-0084">Basement membrane</keyword>
<feature type="domain" description="Laminin EGF-like" evidence="11">
    <location>
        <begin position="807"/>
        <end position="865"/>
    </location>
</feature>
<feature type="signal peptide" evidence="10">
    <location>
        <begin position="1"/>
        <end position="15"/>
    </location>
</feature>
<reference evidence="13 14" key="1">
    <citation type="submission" date="2021-04" db="EMBL/GenBank/DDBJ databases">
        <authorList>
            <person name="Bliznina A."/>
        </authorList>
    </citation>
    <scope>NUCLEOTIDE SEQUENCE [LARGE SCALE GENOMIC DNA]</scope>
</reference>
<dbReference type="InterPro" id="IPR050440">
    <property type="entry name" value="Laminin/Netrin_ECM"/>
</dbReference>
<feature type="coiled-coil region" evidence="9">
    <location>
        <begin position="1345"/>
        <end position="1512"/>
    </location>
</feature>
<comment type="subcellular location">
    <subcellularLocation>
        <location evidence="1">Secreted</location>
        <location evidence="1">Extracellular space</location>
        <location evidence="1">Extracellular matrix</location>
        <location evidence="1">Basement membrane</location>
    </subcellularLocation>
</comment>
<dbReference type="PANTHER" id="PTHR10574">
    <property type="entry name" value="NETRIN/LAMININ-RELATED"/>
    <property type="match status" value="1"/>
</dbReference>
<keyword evidence="9" id="KW-0175">Coiled coil</keyword>
<feature type="disulfide bond" evidence="8">
    <location>
        <begin position="964"/>
        <end position="976"/>
    </location>
</feature>
<keyword evidence="3" id="KW-0677">Repeat</keyword>
<dbReference type="PROSITE" id="PS51117">
    <property type="entry name" value="LAMININ_NTER"/>
    <property type="match status" value="1"/>
</dbReference>
<keyword evidence="14" id="KW-1185">Reference proteome</keyword>
<dbReference type="SMART" id="SM00136">
    <property type="entry name" value="LamNT"/>
    <property type="match status" value="1"/>
</dbReference>
<evidence type="ECO:0000256" key="7">
    <source>
        <dbReference type="ARBA" id="ARBA00023292"/>
    </source>
</evidence>
<dbReference type="Gene3D" id="2.10.25.10">
    <property type="entry name" value="Laminin"/>
    <property type="match status" value="9"/>
</dbReference>
<dbReference type="SMART" id="SM00180">
    <property type="entry name" value="EGF_Lam"/>
    <property type="match status" value="10"/>
</dbReference>
<evidence type="ECO:0000313" key="13">
    <source>
        <dbReference type="EMBL" id="CAG5103522.1"/>
    </source>
</evidence>
<dbReference type="Pfam" id="PF00055">
    <property type="entry name" value="Laminin_N"/>
    <property type="match status" value="1"/>
</dbReference>
<feature type="domain" description="Laminin EGF-like" evidence="11">
    <location>
        <begin position="699"/>
        <end position="748"/>
    </location>
</feature>
<proteinExistence type="predicted"/>
<feature type="domain" description="Laminin EGF-like" evidence="11">
    <location>
        <begin position="322"/>
        <end position="372"/>
    </location>
</feature>
<evidence type="ECO:0000313" key="14">
    <source>
        <dbReference type="Proteomes" id="UP001158576"/>
    </source>
</evidence>
<evidence type="ECO:0000259" key="11">
    <source>
        <dbReference type="PROSITE" id="PS50027"/>
    </source>
</evidence>
<dbReference type="InterPro" id="IPR008211">
    <property type="entry name" value="Laminin_N"/>
</dbReference>
<feature type="domain" description="Laminin EGF-like" evidence="11">
    <location>
        <begin position="917"/>
        <end position="963"/>
    </location>
</feature>
<feature type="coiled-coil region" evidence="9">
    <location>
        <begin position="1566"/>
        <end position="1600"/>
    </location>
</feature>
<dbReference type="InterPro" id="IPR002049">
    <property type="entry name" value="LE_dom"/>
</dbReference>
<dbReference type="PROSITE" id="PS50027">
    <property type="entry name" value="EGF_LAM_2"/>
    <property type="match status" value="8"/>
</dbReference>
<evidence type="ECO:0000256" key="6">
    <source>
        <dbReference type="ARBA" id="ARBA00023180"/>
    </source>
</evidence>
<feature type="domain" description="Laminin N-terminal" evidence="12">
    <location>
        <begin position="25"/>
        <end position="265"/>
    </location>
</feature>
<dbReference type="Pfam" id="PF00053">
    <property type="entry name" value="EGF_laminin"/>
    <property type="match status" value="8"/>
</dbReference>
<dbReference type="InterPro" id="IPR056863">
    <property type="entry name" value="LMN_ATRN_NET-like_EGF"/>
</dbReference>
<evidence type="ECO:0000256" key="5">
    <source>
        <dbReference type="ARBA" id="ARBA00023157"/>
    </source>
</evidence>
<dbReference type="Gene3D" id="2.60.120.260">
    <property type="entry name" value="Galactose-binding domain-like"/>
    <property type="match status" value="1"/>
</dbReference>
<evidence type="ECO:0000259" key="12">
    <source>
        <dbReference type="PROSITE" id="PS51117"/>
    </source>
</evidence>
<keyword evidence="7 8" id="KW-0424">Laminin EGF-like domain</keyword>
<feature type="disulfide bond" evidence="8">
    <location>
        <begin position="889"/>
        <end position="898"/>
    </location>
</feature>
<dbReference type="InterPro" id="IPR000742">
    <property type="entry name" value="EGF"/>
</dbReference>
<dbReference type="PROSITE" id="PS01248">
    <property type="entry name" value="EGF_LAM_1"/>
    <property type="match status" value="4"/>
</dbReference>
<protein>
    <submittedName>
        <fullName evidence="13">Oidioi.mRNA.OKI2018_I69.chr1.g809.t1.cds</fullName>
    </submittedName>
</protein>
<feature type="coiled-coil region" evidence="9">
    <location>
        <begin position="1015"/>
        <end position="1087"/>
    </location>
</feature>
<feature type="coiled-coil region" evidence="9">
    <location>
        <begin position="1119"/>
        <end position="1320"/>
    </location>
</feature>
<feature type="domain" description="Laminin EGF-like" evidence="11">
    <location>
        <begin position="420"/>
        <end position="478"/>
    </location>
</feature>
<name>A0ABN7SL09_OIKDI</name>
<sequence length="1619" mass="178776">MLFKHSLVLLGLASANSPCYDEFGAAQACSSDFQNIVSGKLFDASSTCGQVASETFFKHKRHGQFAENKVYTCNTRGSVENHDASRLTDNSTATWWQSESIYSSRKYGRDIRDNDVTLTLDLQKNYEVTAMILNFTSLRPESMVIEKFQNGKWSAMQYYSSSCLRTFDQVSDDYVRAEMPQMAICSSKFTSTSPIQNGKILFAILEGRPGATNFKYDAQLQDFSTVQKLRFRFVRLNTFGDEIFSNPKALRSYYYTVSEIFVMGRCKCNFHASQCLPDSNGVDQCQCEHNTTGPDCNMCKPLYNNKPWARATPEDAAECEKCECNGLADECVYDETLGHGRCLNCQDNTAGPRCEECAKDHFRDPSTGRCVPCNCSEDGANSSQCDANGKCSCKFGVEGDQCDRCKPQFFGLSRGGCQSCQCNSAGCIENTPSCDPITGQCACKDNVAGQKCDKCKNGYMGANVENEPDEENTDGCIKCFCYKHSNQCTPATDFVKKDIVEPFADKTITGWSDLNGNDVDYDDISGGVISEDGFVTTSEKFTGNQRKSYNEFLTMEVHLGDELDAIDNAKVTITGTDEFGTQIEVSKEVPLSQTTDEQLISVKVNEKEFIPQLTDEEFITMLDNIETIAVDVPGRPCLSKVSLGSATNDFDQSGDQASHVEKCFDPKYENSSLDKCAPGFTRSPVKKFVKDQYNPCVPCECNGHALEPCDPDTGVCKCLHNTKGDSCEECANGFFGNALDGTKSDCQKCPCPEGATCAQTKAIAEGGSVDDDVTCFDCPAGSTGNRCEKCQTDYFGDPLNGRPCQKCNCNGNMEPGVPGNCDGITGQCKKCLHNTKGYNCQVCELGTYGNPLASIQDQGWKGCKDCGCNPDGTQAGEDNCFQDDGQCKCKNGVGGKQCDTCLKGFYGHGEEEGCLECGCDALGSVDDQCDDRGVCTCQPGVYGAKCDSCMPGFYGLSAEGCKPCECSPDGSLDAQCDEDGMCLCKEGVEGDKCDKCARNHFYEKDQGCKKCDDCYNLVEFEYNKHQDELNRLRRAAETIQSSPSMLRSDGEFDQALSNLQRDSEDLEDKAEEILSDYKQMIQELSDAGQSAQDVQLKLDQFASSLESCENSVSASKEKQEATKGTIKTLENEIVKIEENIVATSDDLDAIQTIADAQELKNEELRKLAEKSSKFIEEIQAKSEEVQEKAQQARETAQNAKDEMENSMKKLAKLKKDLEMIRSDDVKATTERIIEAKRKAQAARDEAKAAKQRAVELYEKIKSDVRIPNIGDLFDKQDVKEKAQLIKEEAADLQKKVDHLMNQFEAKKDDLGESVELAMAEYEKGREYLNKADRLLAQLDGAKHDSQNSKALIDELTAKAERLIQDLRKVVATAGDMEDFDSTQIASLDELQSRVKLAEDLHENLKDNVQLIYTEAEKANEGAQKLKDSSIQAFEDAENNKDKAEKILQGVQDAIKDVESKTGMSDEIQSAFTAKEKEIDEAKRESDRVLKMAQGAEQQVIDSKEDLDEIKKLVEEIKTRKLPEIVDSIGSLVAEENYAVKTSGIQAELEALAKKFADIKKHQQGQIDIVTQQLAEDERNLSSLTDKKQKLQEEVDNLERISKLLPDWCSGSASSSNENP</sequence>
<keyword evidence="4" id="KW-0272">Extracellular matrix</keyword>
<dbReference type="PANTHER" id="PTHR10574:SF435">
    <property type="entry name" value="LAMININ SUBUNIT GAMMA-1"/>
    <property type="match status" value="1"/>
</dbReference>
<feature type="disulfide bond" evidence="8">
    <location>
        <begin position="917"/>
        <end position="929"/>
    </location>
</feature>
<keyword evidence="6" id="KW-0325">Glycoprotein</keyword>
<feature type="disulfide bond" evidence="8">
    <location>
        <begin position="937"/>
        <end position="946"/>
    </location>
</feature>
<feature type="domain" description="Laminin EGF-like" evidence="11">
    <location>
        <begin position="373"/>
        <end position="419"/>
    </location>
</feature>
<dbReference type="SUPFAM" id="SSF57196">
    <property type="entry name" value="EGF/Laminin"/>
    <property type="match status" value="9"/>
</dbReference>
<dbReference type="Pfam" id="PF24973">
    <property type="entry name" value="EGF_LMN_ATRN"/>
    <property type="match status" value="1"/>
</dbReference>
<feature type="disulfide bond" evidence="8">
    <location>
        <begin position="831"/>
        <end position="840"/>
    </location>
</feature>
<evidence type="ECO:0000256" key="10">
    <source>
        <dbReference type="SAM" id="SignalP"/>
    </source>
</evidence>
<feature type="domain" description="Laminin EGF-like" evidence="11">
    <location>
        <begin position="866"/>
        <end position="916"/>
    </location>
</feature>
<evidence type="ECO:0000256" key="8">
    <source>
        <dbReference type="PROSITE-ProRule" id="PRU00460"/>
    </source>
</evidence>
<comment type="caution">
    <text evidence="8">Lacks conserved residue(s) required for the propagation of feature annotation.</text>
</comment>
<dbReference type="Pfam" id="PF00052">
    <property type="entry name" value="Laminin_B"/>
    <property type="match status" value="1"/>
</dbReference>
<keyword evidence="2 10" id="KW-0732">Signal</keyword>
<evidence type="ECO:0000256" key="4">
    <source>
        <dbReference type="ARBA" id="ARBA00022869"/>
    </source>
</evidence>
<evidence type="ECO:0000256" key="3">
    <source>
        <dbReference type="ARBA" id="ARBA00022737"/>
    </source>
</evidence>
<feature type="disulfide bond" evidence="8">
    <location>
        <begin position="393"/>
        <end position="402"/>
    </location>
</feature>
<dbReference type="SUPFAM" id="SSF49785">
    <property type="entry name" value="Galactose-binding domain-like"/>
    <property type="match status" value="1"/>
</dbReference>
<dbReference type="PRINTS" id="PR00011">
    <property type="entry name" value="EGFLAMININ"/>
</dbReference>
<dbReference type="Proteomes" id="UP001158576">
    <property type="component" value="Chromosome 1"/>
</dbReference>
<dbReference type="CDD" id="cd00055">
    <property type="entry name" value="EGF_Lam"/>
    <property type="match status" value="9"/>
</dbReference>
<feature type="chain" id="PRO_5046727509" evidence="10">
    <location>
        <begin position="16"/>
        <end position="1619"/>
    </location>
</feature>
<dbReference type="InterPro" id="IPR008979">
    <property type="entry name" value="Galactose-bd-like_sf"/>
</dbReference>